<keyword evidence="2" id="KW-1185">Reference proteome</keyword>
<dbReference type="SUPFAM" id="SSF53474">
    <property type="entry name" value="alpha/beta-Hydrolases"/>
    <property type="match status" value="1"/>
</dbReference>
<comment type="caution">
    <text evidence="1">The sequence shown here is derived from an EMBL/GenBank/DDBJ whole genome shotgun (WGS) entry which is preliminary data.</text>
</comment>
<proteinExistence type="predicted"/>
<reference evidence="1" key="1">
    <citation type="submission" date="2021-03" db="EMBL/GenBank/DDBJ databases">
        <title>Whole genome shotgun sequence of Actinoplanes auranticolor NBRC 12245.</title>
        <authorList>
            <person name="Komaki H."/>
            <person name="Tamura T."/>
        </authorList>
    </citation>
    <scope>NUCLEOTIDE SEQUENCE</scope>
    <source>
        <strain evidence="1">NBRC 12245</strain>
    </source>
</reference>
<dbReference type="InterPro" id="IPR029058">
    <property type="entry name" value="AB_hydrolase_fold"/>
</dbReference>
<sequence length="341" mass="38157">MEPAVGAWCDGTEVCFRLQDHEHRLTAVRLRSGVAAGDFAYDGETRTWQLRLPRPPVHRIEYQLDLDRRDGTTETVADPDNPRRAGDVSVLVCPGYREPGWLHLPQATGQWRDVYLPMPAVRSEMVARVWSPDTNTDRVLVAHDGPDYHRYGELGRYTAAMIGAGRVPPYHLVLLPPGERFEWYSASPAYARALTRDVLPKLAAELGTDRPVVAAGASLGALAVLHAQRRHPQRFAGLFLQSGSFFQPRYDRQESGFRRYLRIVRFTGRVLRAPAFAGPVPAVVTCGAVEENLANNRDMAAALARQDYPVSFTEVPDAHNWTGWRDALDPHLTTLLQTVFL</sequence>
<evidence type="ECO:0000313" key="1">
    <source>
        <dbReference type="EMBL" id="GIM79980.1"/>
    </source>
</evidence>
<dbReference type="RefSeq" id="WP_212994615.1">
    <property type="nucleotide sequence ID" value="NZ_BAABEA010000011.1"/>
</dbReference>
<dbReference type="Proteomes" id="UP000681340">
    <property type="component" value="Unassembled WGS sequence"/>
</dbReference>
<evidence type="ECO:0000313" key="2">
    <source>
        <dbReference type="Proteomes" id="UP000681340"/>
    </source>
</evidence>
<gene>
    <name evidence="1" type="ORF">Aau02nite_88410</name>
</gene>
<dbReference type="InterPro" id="IPR050583">
    <property type="entry name" value="Mycobacterial_A85_antigen"/>
</dbReference>
<dbReference type="EMBL" id="BOQL01000086">
    <property type="protein sequence ID" value="GIM79980.1"/>
    <property type="molecule type" value="Genomic_DNA"/>
</dbReference>
<dbReference type="AlphaFoldDB" id="A0A919SW71"/>
<name>A0A919SW71_9ACTN</name>
<accession>A0A919SW71</accession>
<dbReference type="Gene3D" id="3.40.50.1820">
    <property type="entry name" value="alpha/beta hydrolase"/>
    <property type="match status" value="1"/>
</dbReference>
<dbReference type="Pfam" id="PF00756">
    <property type="entry name" value="Esterase"/>
    <property type="match status" value="1"/>
</dbReference>
<organism evidence="1 2">
    <name type="scientific">Actinoplanes auranticolor</name>
    <dbReference type="NCBI Taxonomy" id="47988"/>
    <lineage>
        <taxon>Bacteria</taxon>
        <taxon>Bacillati</taxon>
        <taxon>Actinomycetota</taxon>
        <taxon>Actinomycetes</taxon>
        <taxon>Micromonosporales</taxon>
        <taxon>Micromonosporaceae</taxon>
        <taxon>Actinoplanes</taxon>
    </lineage>
</organism>
<protein>
    <submittedName>
        <fullName evidence="1">Ferric enterobactin esterase</fullName>
    </submittedName>
</protein>
<dbReference type="PANTHER" id="PTHR48098">
    <property type="entry name" value="ENTEROCHELIN ESTERASE-RELATED"/>
    <property type="match status" value="1"/>
</dbReference>
<dbReference type="PANTHER" id="PTHR48098:SF6">
    <property type="entry name" value="FERRI-BACILLIBACTIN ESTERASE BESA"/>
    <property type="match status" value="1"/>
</dbReference>
<dbReference type="InterPro" id="IPR000801">
    <property type="entry name" value="Esterase-like"/>
</dbReference>